<gene>
    <name evidence="4" type="ORF">B0J13DRAFT_574049</name>
</gene>
<evidence type="ECO:0000256" key="2">
    <source>
        <dbReference type="SAM" id="SignalP"/>
    </source>
</evidence>
<feature type="signal peptide" evidence="2">
    <location>
        <begin position="1"/>
        <end position="20"/>
    </location>
</feature>
<dbReference type="InterPro" id="IPR002889">
    <property type="entry name" value="WSC_carb-bd"/>
</dbReference>
<evidence type="ECO:0000256" key="1">
    <source>
        <dbReference type="SAM" id="MobiDB-lite"/>
    </source>
</evidence>
<reference evidence="4" key="1">
    <citation type="journal article" date="2021" name="Nat. Commun.">
        <title>Genetic determinants of endophytism in the Arabidopsis root mycobiome.</title>
        <authorList>
            <person name="Mesny F."/>
            <person name="Miyauchi S."/>
            <person name="Thiergart T."/>
            <person name="Pickel B."/>
            <person name="Atanasova L."/>
            <person name="Karlsson M."/>
            <person name="Huettel B."/>
            <person name="Barry K.W."/>
            <person name="Haridas S."/>
            <person name="Chen C."/>
            <person name="Bauer D."/>
            <person name="Andreopoulos W."/>
            <person name="Pangilinan J."/>
            <person name="LaButti K."/>
            <person name="Riley R."/>
            <person name="Lipzen A."/>
            <person name="Clum A."/>
            <person name="Drula E."/>
            <person name="Henrissat B."/>
            <person name="Kohler A."/>
            <person name="Grigoriev I.V."/>
            <person name="Martin F.M."/>
            <person name="Hacquard S."/>
        </authorList>
    </citation>
    <scope>NUCLEOTIDE SEQUENCE</scope>
    <source>
        <strain evidence="4">MPI-CAGE-AT-0021</strain>
    </source>
</reference>
<dbReference type="PROSITE" id="PS51212">
    <property type="entry name" value="WSC"/>
    <property type="match status" value="1"/>
</dbReference>
<feature type="region of interest" description="Disordered" evidence="1">
    <location>
        <begin position="127"/>
        <end position="150"/>
    </location>
</feature>
<dbReference type="Pfam" id="PF01822">
    <property type="entry name" value="WSC"/>
    <property type="match status" value="1"/>
</dbReference>
<protein>
    <recommendedName>
        <fullName evidence="3">WSC domain-containing protein</fullName>
    </recommendedName>
</protein>
<dbReference type="SMART" id="SM00321">
    <property type="entry name" value="WSC"/>
    <property type="match status" value="1"/>
</dbReference>
<evidence type="ECO:0000313" key="5">
    <source>
        <dbReference type="Proteomes" id="UP000717696"/>
    </source>
</evidence>
<evidence type="ECO:0000259" key="3">
    <source>
        <dbReference type="PROSITE" id="PS51212"/>
    </source>
</evidence>
<dbReference type="EMBL" id="JAGMUU010000044">
    <property type="protein sequence ID" value="KAH7113995.1"/>
    <property type="molecule type" value="Genomic_DNA"/>
</dbReference>
<keyword evidence="5" id="KW-1185">Reference proteome</keyword>
<proteinExistence type="predicted"/>
<accession>A0A9P9D760</accession>
<sequence>MAKLTTIYTTLLLWVTLVAARSRELAQPPTSVAVPGRLTSQGCYGSLPAVALGEHMVFASVGACSNRCMQRYKSVTILHLDVCFCSDTYPPRRSLVDDARCNSPCPGYAMEACGGRNPDAYGVFNTGLNPDVEHDSDDADDHQHPSGQCHSALTSINDAAESIFSAAKDFAKKVQILIGDTLGQTQSDDTDKSVEEAAMPQEAEDLKI</sequence>
<feature type="domain" description="WSC" evidence="3">
    <location>
        <begin position="37"/>
        <end position="127"/>
    </location>
</feature>
<comment type="caution">
    <text evidence="4">The sequence shown here is derived from an EMBL/GenBank/DDBJ whole genome shotgun (WGS) entry which is preliminary data.</text>
</comment>
<evidence type="ECO:0000313" key="4">
    <source>
        <dbReference type="EMBL" id="KAH7113995.1"/>
    </source>
</evidence>
<dbReference type="OrthoDB" id="2019572at2759"/>
<feature type="region of interest" description="Disordered" evidence="1">
    <location>
        <begin position="183"/>
        <end position="208"/>
    </location>
</feature>
<feature type="chain" id="PRO_5040482951" description="WSC domain-containing protein" evidence="2">
    <location>
        <begin position="21"/>
        <end position="208"/>
    </location>
</feature>
<organism evidence="4 5">
    <name type="scientific">Dactylonectria estremocensis</name>
    <dbReference type="NCBI Taxonomy" id="1079267"/>
    <lineage>
        <taxon>Eukaryota</taxon>
        <taxon>Fungi</taxon>
        <taxon>Dikarya</taxon>
        <taxon>Ascomycota</taxon>
        <taxon>Pezizomycotina</taxon>
        <taxon>Sordariomycetes</taxon>
        <taxon>Hypocreomycetidae</taxon>
        <taxon>Hypocreales</taxon>
        <taxon>Nectriaceae</taxon>
        <taxon>Dactylonectria</taxon>
    </lineage>
</organism>
<keyword evidence="2" id="KW-0732">Signal</keyword>
<name>A0A9P9D760_9HYPO</name>
<dbReference type="AlphaFoldDB" id="A0A9P9D760"/>
<dbReference type="Proteomes" id="UP000717696">
    <property type="component" value="Unassembled WGS sequence"/>
</dbReference>